<dbReference type="InterPro" id="IPR026082">
    <property type="entry name" value="ABCA"/>
</dbReference>
<proteinExistence type="predicted"/>
<dbReference type="GO" id="GO:0005524">
    <property type="term" value="F:ATP binding"/>
    <property type="evidence" value="ECO:0007669"/>
    <property type="project" value="InterPro"/>
</dbReference>
<gene>
    <name evidence="3" type="ORF">B4U80_10479</name>
</gene>
<dbReference type="PANTHER" id="PTHR19229">
    <property type="entry name" value="ATP-BINDING CASSETTE TRANSPORTER SUBFAMILY A ABCA"/>
    <property type="match status" value="1"/>
</dbReference>
<accession>A0A443RY52</accession>
<dbReference type="InterPro" id="IPR056264">
    <property type="entry name" value="R2_ABCA1-4-like"/>
</dbReference>
<organism evidence="3 4">
    <name type="scientific">Leptotrombidium deliense</name>
    <dbReference type="NCBI Taxonomy" id="299467"/>
    <lineage>
        <taxon>Eukaryota</taxon>
        <taxon>Metazoa</taxon>
        <taxon>Ecdysozoa</taxon>
        <taxon>Arthropoda</taxon>
        <taxon>Chelicerata</taxon>
        <taxon>Arachnida</taxon>
        <taxon>Acari</taxon>
        <taxon>Acariformes</taxon>
        <taxon>Trombidiformes</taxon>
        <taxon>Prostigmata</taxon>
        <taxon>Anystina</taxon>
        <taxon>Parasitengona</taxon>
        <taxon>Trombiculoidea</taxon>
        <taxon>Trombiculidae</taxon>
        <taxon>Leptotrombidium</taxon>
    </lineage>
</organism>
<dbReference type="GO" id="GO:0016020">
    <property type="term" value="C:membrane"/>
    <property type="evidence" value="ECO:0007669"/>
    <property type="project" value="InterPro"/>
</dbReference>
<keyword evidence="1" id="KW-0732">Signal</keyword>
<evidence type="ECO:0000313" key="3">
    <source>
        <dbReference type="EMBL" id="RWS20271.1"/>
    </source>
</evidence>
<dbReference type="Pfam" id="PF23321">
    <property type="entry name" value="R1_ABCA1"/>
    <property type="match status" value="1"/>
</dbReference>
<reference evidence="3 4" key="1">
    <citation type="journal article" date="2018" name="Gigascience">
        <title>Genomes of trombidid mites reveal novel predicted allergens and laterally-transferred genes associated with secondary metabolism.</title>
        <authorList>
            <person name="Dong X."/>
            <person name="Chaisiri K."/>
            <person name="Xia D."/>
            <person name="Armstrong S.D."/>
            <person name="Fang Y."/>
            <person name="Donnelly M.J."/>
            <person name="Kadowaki T."/>
            <person name="McGarry J.W."/>
            <person name="Darby A.C."/>
            <person name="Makepeace B.L."/>
        </authorList>
    </citation>
    <scope>NUCLEOTIDE SEQUENCE [LARGE SCALE GENOMIC DNA]</scope>
    <source>
        <strain evidence="3">UoL-UT</strain>
    </source>
</reference>
<dbReference type="GO" id="GO:0016887">
    <property type="term" value="F:ATP hydrolysis activity"/>
    <property type="evidence" value="ECO:0007669"/>
    <property type="project" value="InterPro"/>
</dbReference>
<feature type="signal peptide" evidence="1">
    <location>
        <begin position="1"/>
        <end position="19"/>
    </location>
</feature>
<keyword evidence="4" id="KW-1185">Reference proteome</keyword>
<dbReference type="STRING" id="299467.A0A443RY52"/>
<sequence length="293" mass="33845">MYVDAFLFILLLFLLELNLEKLITWVAKRIKKSNSCDSMHMNAVEDNDVHEERSRVEDLLRNSETPPDSLIVQNLRKKEKDLSSSVKELIVMTDLTKHADKRTETYSGGTRRKLSLAIALIGNPRLLFLDEPSSGVDPGARRKIWKTLAFIKEHYNCSLVLTSHSMDECEALCGRIAIMVNGEFKCLGNFQHLRSKFGQGYTLKIKVKRDKLNTEYIESVKRQVAMMITSAILKDLNETVFEYHVTDTTLRWSNLFKIMSAMKQDFDFEDYTISDTTLEQIFISFARQQQLNL</sequence>
<dbReference type="SUPFAM" id="SSF52540">
    <property type="entry name" value="P-loop containing nucleoside triphosphate hydrolases"/>
    <property type="match status" value="1"/>
</dbReference>
<dbReference type="PROSITE" id="PS50893">
    <property type="entry name" value="ABC_TRANSPORTER_2"/>
    <property type="match status" value="1"/>
</dbReference>
<dbReference type="Gene3D" id="3.40.50.300">
    <property type="entry name" value="P-loop containing nucleotide triphosphate hydrolases"/>
    <property type="match status" value="1"/>
</dbReference>
<dbReference type="VEuPathDB" id="VectorBase:LDEU011769"/>
<dbReference type="GO" id="GO:0140359">
    <property type="term" value="F:ABC-type transporter activity"/>
    <property type="evidence" value="ECO:0007669"/>
    <property type="project" value="InterPro"/>
</dbReference>
<dbReference type="GO" id="GO:0005319">
    <property type="term" value="F:lipid transporter activity"/>
    <property type="evidence" value="ECO:0007669"/>
    <property type="project" value="TreeGrafter"/>
</dbReference>
<feature type="domain" description="ABC transporter" evidence="2">
    <location>
        <begin position="1"/>
        <end position="206"/>
    </location>
</feature>
<dbReference type="OrthoDB" id="6435757at2759"/>
<dbReference type="AlphaFoldDB" id="A0A443RY52"/>
<name>A0A443RY52_9ACAR</name>
<protein>
    <submittedName>
        <fullName evidence="3">ABC transporter ABCA1-like protein</fullName>
    </submittedName>
</protein>
<feature type="chain" id="PRO_5019456561" evidence="1">
    <location>
        <begin position="20"/>
        <end position="293"/>
    </location>
</feature>
<comment type="caution">
    <text evidence="3">The sequence shown here is derived from an EMBL/GenBank/DDBJ whole genome shotgun (WGS) entry which is preliminary data.</text>
</comment>
<dbReference type="PANTHER" id="PTHR19229:SF250">
    <property type="entry name" value="ABC TRANSPORTER DOMAIN-CONTAINING PROTEIN-RELATED"/>
    <property type="match status" value="1"/>
</dbReference>
<dbReference type="Proteomes" id="UP000288716">
    <property type="component" value="Unassembled WGS sequence"/>
</dbReference>
<evidence type="ECO:0000313" key="4">
    <source>
        <dbReference type="Proteomes" id="UP000288716"/>
    </source>
</evidence>
<dbReference type="EMBL" id="NCKV01018701">
    <property type="protein sequence ID" value="RWS20271.1"/>
    <property type="molecule type" value="Genomic_DNA"/>
</dbReference>
<dbReference type="InterPro" id="IPR027417">
    <property type="entry name" value="P-loop_NTPase"/>
</dbReference>
<evidence type="ECO:0000256" key="1">
    <source>
        <dbReference type="SAM" id="SignalP"/>
    </source>
</evidence>
<dbReference type="Pfam" id="PF00005">
    <property type="entry name" value="ABC_tran"/>
    <property type="match status" value="1"/>
</dbReference>
<evidence type="ECO:0000259" key="2">
    <source>
        <dbReference type="PROSITE" id="PS50893"/>
    </source>
</evidence>
<dbReference type="InterPro" id="IPR003439">
    <property type="entry name" value="ABC_transporter-like_ATP-bd"/>
</dbReference>